<comment type="caution">
    <text evidence="2">The sequence shown here is derived from an EMBL/GenBank/DDBJ whole genome shotgun (WGS) entry which is preliminary data.</text>
</comment>
<dbReference type="EMBL" id="QLUW01000001">
    <property type="protein sequence ID" value="RAP77575.1"/>
    <property type="molecule type" value="Genomic_DNA"/>
</dbReference>
<organism evidence="2 3">
    <name type="scientific">Paenibacillus montanisoli</name>
    <dbReference type="NCBI Taxonomy" id="2081970"/>
    <lineage>
        <taxon>Bacteria</taxon>
        <taxon>Bacillati</taxon>
        <taxon>Bacillota</taxon>
        <taxon>Bacilli</taxon>
        <taxon>Bacillales</taxon>
        <taxon>Paenibacillaceae</taxon>
        <taxon>Paenibacillus</taxon>
    </lineage>
</organism>
<dbReference type="Proteomes" id="UP000249260">
    <property type="component" value="Unassembled WGS sequence"/>
</dbReference>
<dbReference type="AlphaFoldDB" id="A0A328U9I1"/>
<evidence type="ECO:0000256" key="1">
    <source>
        <dbReference type="SAM" id="SignalP"/>
    </source>
</evidence>
<evidence type="ECO:0000313" key="3">
    <source>
        <dbReference type="Proteomes" id="UP000249260"/>
    </source>
</evidence>
<accession>A0A328U9I1</accession>
<reference evidence="2 3" key="1">
    <citation type="submission" date="2018-06" db="EMBL/GenBank/DDBJ databases">
        <title>Paenibacillus montanisoli sp. nov., isolated from mountain area soil.</title>
        <authorList>
            <person name="Wu M."/>
        </authorList>
    </citation>
    <scope>NUCLEOTIDE SEQUENCE [LARGE SCALE GENOMIC DNA]</scope>
    <source>
        <strain evidence="2 3">RA17</strain>
    </source>
</reference>
<dbReference type="OrthoDB" id="2527438at2"/>
<protein>
    <submittedName>
        <fullName evidence="2">Uncharacterized protein</fullName>
    </submittedName>
</protein>
<feature type="signal peptide" evidence="1">
    <location>
        <begin position="1"/>
        <end position="25"/>
    </location>
</feature>
<gene>
    <name evidence="2" type="ORF">DL346_03605</name>
</gene>
<proteinExistence type="predicted"/>
<feature type="chain" id="PRO_5016371047" evidence="1">
    <location>
        <begin position="26"/>
        <end position="250"/>
    </location>
</feature>
<dbReference type="RefSeq" id="WP_112880698.1">
    <property type="nucleotide sequence ID" value="NZ_QLUW01000001.1"/>
</dbReference>
<sequence length="250" mass="27078">MKRMGWKLTAAAIALAVAIPVSAYAADGYGSKKPRQTDIAAAKAGKLELAKKEKAAGKEAGFDPYRLAEQLGLDKTAIEQAMKAGKSLDDIARERGIEVQPLIDRLAADLLAAINVKLSSEQLTDEEKANIQKKVSLEAQRIYTTPLAEQMSKGNQLELNMKAVLDLLGLEKPEFGELMDAGKSISAIAAERGITREQLLDVISADLDRQAQSLIESKQLTQADVDKMKQVALKKIESFIDGASTAEKKR</sequence>
<keyword evidence="1" id="KW-0732">Signal</keyword>
<evidence type="ECO:0000313" key="2">
    <source>
        <dbReference type="EMBL" id="RAP77575.1"/>
    </source>
</evidence>
<name>A0A328U9I1_9BACL</name>
<keyword evidence="3" id="KW-1185">Reference proteome</keyword>